<sequence>MISVSRFIMDKNNRNHENDDDENVYGMKKNTYLEKYGAKHFPYRGRRKYTPLIIQSVDGGMFISNDVFGLTIRQFERMYKYCLQRRKTHEQWIVNLRYPEKSSNEYLEYLQNYDIVFNSINKHTQISSGSLAEGLDLPGSDIDIMIVLNQAVVIRNVRDTKYVKQTEQHYKHPHDPKQQTIFVMETDNDHPGFTRLRLIAAGETIPITSENFESTTKGLYLSVNGFLNSMKKMQLHHHLIPHGPCLTFSDQSRDLAFCLRSKYIPYNATPWAMRNRRQWPPNFVIDKIKQYGCLLVPIGPRNKSDSNILWRLSFSMAEKQLVHSFNFTQLLCYGLLKLTLKCT</sequence>
<protein>
    <recommendedName>
        <fullName evidence="5">Polymerase nucleotidyl transferase domain-containing protein</fullName>
    </recommendedName>
</protein>
<gene>
    <name evidence="3" type="ORF">MCOR_31912</name>
</gene>
<feature type="domain" description="Mab-21-like nucleotidyltransferase" evidence="2">
    <location>
        <begin position="254"/>
        <end position="323"/>
    </location>
</feature>
<evidence type="ECO:0000259" key="2">
    <source>
        <dbReference type="Pfam" id="PF03281"/>
    </source>
</evidence>
<evidence type="ECO:0000259" key="1">
    <source>
        <dbReference type="Pfam" id="PF01909"/>
    </source>
</evidence>
<evidence type="ECO:0000313" key="4">
    <source>
        <dbReference type="Proteomes" id="UP000507470"/>
    </source>
</evidence>
<evidence type="ECO:0000313" key="3">
    <source>
        <dbReference type="EMBL" id="CAC5397482.1"/>
    </source>
</evidence>
<dbReference type="EMBL" id="CACVKT020005685">
    <property type="protein sequence ID" value="CAC5397482.1"/>
    <property type="molecule type" value="Genomic_DNA"/>
</dbReference>
<reference evidence="3 4" key="1">
    <citation type="submission" date="2020-06" db="EMBL/GenBank/DDBJ databases">
        <authorList>
            <person name="Li R."/>
            <person name="Bekaert M."/>
        </authorList>
    </citation>
    <scope>NUCLEOTIDE SEQUENCE [LARGE SCALE GENOMIC DNA]</scope>
    <source>
        <strain evidence="4">wild</strain>
    </source>
</reference>
<dbReference type="PANTHER" id="PTHR10656:SF69">
    <property type="entry name" value="MAB-21-LIKE HHH_H2TH-LIKE DOMAIN-CONTAINING PROTEIN"/>
    <property type="match status" value="1"/>
</dbReference>
<dbReference type="GO" id="GO:0016779">
    <property type="term" value="F:nucleotidyltransferase activity"/>
    <property type="evidence" value="ECO:0007669"/>
    <property type="project" value="InterPro"/>
</dbReference>
<accession>A0A6J8CRI4</accession>
<dbReference type="Proteomes" id="UP000507470">
    <property type="component" value="Unassembled WGS sequence"/>
</dbReference>
<dbReference type="OrthoDB" id="6140538at2759"/>
<name>A0A6J8CRI4_MYTCO</name>
<dbReference type="Pfam" id="PF01909">
    <property type="entry name" value="NTP_transf_2"/>
    <property type="match status" value="1"/>
</dbReference>
<organism evidence="3 4">
    <name type="scientific">Mytilus coruscus</name>
    <name type="common">Sea mussel</name>
    <dbReference type="NCBI Taxonomy" id="42192"/>
    <lineage>
        <taxon>Eukaryota</taxon>
        <taxon>Metazoa</taxon>
        <taxon>Spiralia</taxon>
        <taxon>Lophotrochozoa</taxon>
        <taxon>Mollusca</taxon>
        <taxon>Bivalvia</taxon>
        <taxon>Autobranchia</taxon>
        <taxon>Pteriomorphia</taxon>
        <taxon>Mytilida</taxon>
        <taxon>Mytiloidea</taxon>
        <taxon>Mytilidae</taxon>
        <taxon>Mytilinae</taxon>
        <taxon>Mytilus</taxon>
    </lineage>
</organism>
<keyword evidence="4" id="KW-1185">Reference proteome</keyword>
<dbReference type="InterPro" id="IPR046903">
    <property type="entry name" value="Mab-21-like_nuc_Trfase"/>
</dbReference>
<dbReference type="AlphaFoldDB" id="A0A6J8CRI4"/>
<dbReference type="InterPro" id="IPR002934">
    <property type="entry name" value="Polymerase_NTP_transf_dom"/>
</dbReference>
<dbReference type="PANTHER" id="PTHR10656">
    <property type="entry name" value="CELL FATE DETERMINING PROTEIN MAB21-RELATED"/>
    <property type="match status" value="1"/>
</dbReference>
<dbReference type="Pfam" id="PF03281">
    <property type="entry name" value="Mab-21"/>
    <property type="match status" value="1"/>
</dbReference>
<evidence type="ECO:0008006" key="5">
    <source>
        <dbReference type="Google" id="ProtNLM"/>
    </source>
</evidence>
<feature type="domain" description="Polymerase nucleotidyl transferase" evidence="1">
    <location>
        <begin position="129"/>
        <end position="168"/>
    </location>
</feature>
<proteinExistence type="predicted"/>